<organism evidence="5 6">
    <name type="scientific">Cercospora kikuchii</name>
    <dbReference type="NCBI Taxonomy" id="84275"/>
    <lineage>
        <taxon>Eukaryota</taxon>
        <taxon>Fungi</taxon>
        <taxon>Dikarya</taxon>
        <taxon>Ascomycota</taxon>
        <taxon>Pezizomycotina</taxon>
        <taxon>Dothideomycetes</taxon>
        <taxon>Dothideomycetidae</taxon>
        <taxon>Mycosphaerellales</taxon>
        <taxon>Mycosphaerellaceae</taxon>
        <taxon>Cercospora</taxon>
    </lineage>
</organism>
<dbReference type="InterPro" id="IPR027417">
    <property type="entry name" value="P-loop_NTPase"/>
</dbReference>
<dbReference type="InterPro" id="IPR001650">
    <property type="entry name" value="Helicase_C-like"/>
</dbReference>
<dbReference type="EMBL" id="BOLY01000008">
    <property type="protein sequence ID" value="GIZ48322.1"/>
    <property type="molecule type" value="Genomic_DNA"/>
</dbReference>
<accession>A0A9P3CVF7</accession>
<feature type="domain" description="Helicase C-terminal" evidence="4">
    <location>
        <begin position="101"/>
        <end position="272"/>
    </location>
</feature>
<keyword evidence="3" id="KW-0067">ATP-binding</keyword>
<dbReference type="GO" id="GO:0006281">
    <property type="term" value="P:DNA repair"/>
    <property type="evidence" value="ECO:0007669"/>
    <property type="project" value="TreeGrafter"/>
</dbReference>
<reference evidence="5 6" key="1">
    <citation type="submission" date="2021-01" db="EMBL/GenBank/DDBJ databases">
        <title>Cercospora kikuchii MAFF 305040 whole genome shotgun sequence.</title>
        <authorList>
            <person name="Kashiwa T."/>
            <person name="Suzuki T."/>
        </authorList>
    </citation>
    <scope>NUCLEOTIDE SEQUENCE [LARGE SCALE GENOMIC DNA]</scope>
    <source>
        <strain evidence="5 6">MAFF 305040</strain>
    </source>
</reference>
<evidence type="ECO:0000256" key="1">
    <source>
        <dbReference type="ARBA" id="ARBA00022741"/>
    </source>
</evidence>
<dbReference type="GeneID" id="68296963"/>
<keyword evidence="1" id="KW-0547">Nucleotide-binding</keyword>
<evidence type="ECO:0000313" key="6">
    <source>
        <dbReference type="Proteomes" id="UP000825890"/>
    </source>
</evidence>
<gene>
    <name evidence="5" type="ORF">CKM354_001138800</name>
</gene>
<sequence>MERRSLRYLAAAKQLQDDARAQIKANRCENSACENRQPSKYALSAVCGHLICEGCHEQNKHHAATNCLARGCSNPVQAHHLLWTSKIGNLERTKPSAYGAKLETAIGLLKEIQGRAEQAILFVQFEQQLQQADTALKHCGISRIVVHSANDAGGQLKAFRDSANTRDKKTVIVLNAADETAAGSNLQNANHVIFLSPLLQRTQYKYDSTMAQAIGRVRRFSQERPIHVYRIVALDTIDVDVLEHREHRIDALVEQGQKKIKPPTKLKALDTPSRKKPERTQLVREDGHFSLRPQSWLIDCEADIDVGDIEKVKGKSRVLGWEDFSSLVKFSTKYTEDDE</sequence>
<evidence type="ECO:0000256" key="3">
    <source>
        <dbReference type="ARBA" id="ARBA00022840"/>
    </source>
</evidence>
<dbReference type="OrthoDB" id="423221at2759"/>
<dbReference type="InterPro" id="IPR050628">
    <property type="entry name" value="SNF2_RAD54_helicase_TF"/>
</dbReference>
<dbReference type="GO" id="GO:0005524">
    <property type="term" value="F:ATP binding"/>
    <property type="evidence" value="ECO:0007669"/>
    <property type="project" value="UniProtKB-KW"/>
</dbReference>
<comment type="caution">
    <text evidence="5">The sequence shown here is derived from an EMBL/GenBank/DDBJ whole genome shotgun (WGS) entry which is preliminary data.</text>
</comment>
<dbReference type="RefSeq" id="XP_044662809.1">
    <property type="nucleotide sequence ID" value="XM_044806874.1"/>
</dbReference>
<dbReference type="GO" id="GO:0008094">
    <property type="term" value="F:ATP-dependent activity, acting on DNA"/>
    <property type="evidence" value="ECO:0007669"/>
    <property type="project" value="TreeGrafter"/>
</dbReference>
<evidence type="ECO:0000256" key="2">
    <source>
        <dbReference type="ARBA" id="ARBA00022801"/>
    </source>
</evidence>
<dbReference type="PANTHER" id="PTHR45626">
    <property type="entry name" value="TRANSCRIPTION TERMINATION FACTOR 2-RELATED"/>
    <property type="match status" value="1"/>
</dbReference>
<keyword evidence="6" id="KW-1185">Reference proteome</keyword>
<dbReference type="SUPFAM" id="SSF52540">
    <property type="entry name" value="P-loop containing nucleoside triphosphate hydrolases"/>
    <property type="match status" value="1"/>
</dbReference>
<keyword evidence="2" id="KW-0378">Hydrolase</keyword>
<dbReference type="Proteomes" id="UP000825890">
    <property type="component" value="Unassembled WGS sequence"/>
</dbReference>
<dbReference type="Gene3D" id="3.40.50.300">
    <property type="entry name" value="P-loop containing nucleotide triphosphate hydrolases"/>
    <property type="match status" value="1"/>
</dbReference>
<dbReference type="GO" id="GO:0016787">
    <property type="term" value="F:hydrolase activity"/>
    <property type="evidence" value="ECO:0007669"/>
    <property type="project" value="UniProtKB-KW"/>
</dbReference>
<dbReference type="PANTHER" id="PTHR45626:SF26">
    <property type="entry name" value="FAMILY HELICASE, PUTATIVE (AFU_ORTHOLOGUE AFUA_2G09120)-RELATED"/>
    <property type="match status" value="1"/>
</dbReference>
<dbReference type="GO" id="GO:0005634">
    <property type="term" value="C:nucleus"/>
    <property type="evidence" value="ECO:0007669"/>
    <property type="project" value="TreeGrafter"/>
</dbReference>
<dbReference type="AlphaFoldDB" id="A0A9P3CVF7"/>
<proteinExistence type="predicted"/>
<dbReference type="PROSITE" id="PS51194">
    <property type="entry name" value="HELICASE_CTER"/>
    <property type="match status" value="1"/>
</dbReference>
<evidence type="ECO:0000313" key="5">
    <source>
        <dbReference type="EMBL" id="GIZ48322.1"/>
    </source>
</evidence>
<evidence type="ECO:0000259" key="4">
    <source>
        <dbReference type="PROSITE" id="PS51194"/>
    </source>
</evidence>
<name>A0A9P3CVF7_9PEZI</name>
<protein>
    <recommendedName>
        <fullName evidence="4">Helicase C-terminal domain-containing protein</fullName>
    </recommendedName>
</protein>
<dbReference type="Pfam" id="PF00271">
    <property type="entry name" value="Helicase_C"/>
    <property type="match status" value="1"/>
</dbReference>